<organism evidence="2 3">
    <name type="scientific">Pseudaminobacter salicylatoxidans</name>
    <dbReference type="NCBI Taxonomy" id="93369"/>
    <lineage>
        <taxon>Bacteria</taxon>
        <taxon>Pseudomonadati</taxon>
        <taxon>Pseudomonadota</taxon>
        <taxon>Alphaproteobacteria</taxon>
        <taxon>Hyphomicrobiales</taxon>
        <taxon>Phyllobacteriaceae</taxon>
        <taxon>Pseudaminobacter</taxon>
    </lineage>
</organism>
<dbReference type="Pfam" id="PF09361">
    <property type="entry name" value="Phasin_2"/>
    <property type="match status" value="1"/>
</dbReference>
<gene>
    <name evidence="2" type="ORF">C7441_102225</name>
</gene>
<reference evidence="2 3" key="1">
    <citation type="submission" date="2018-05" db="EMBL/GenBank/DDBJ databases">
        <title>Genomic Encyclopedia of Type Strains, Phase IV (KMG-IV): sequencing the most valuable type-strain genomes for metagenomic binning, comparative biology and taxonomic classification.</title>
        <authorList>
            <person name="Goeker M."/>
        </authorList>
    </citation>
    <scope>NUCLEOTIDE SEQUENCE [LARGE SCALE GENOMIC DNA]</scope>
    <source>
        <strain evidence="2 3">DSM 6986</strain>
    </source>
</reference>
<protein>
    <submittedName>
        <fullName evidence="2">Phasin family protein</fullName>
    </submittedName>
</protein>
<dbReference type="AlphaFoldDB" id="A0A316C7S0"/>
<dbReference type="InterPro" id="IPR018968">
    <property type="entry name" value="Phasin"/>
</dbReference>
<comment type="caution">
    <text evidence="2">The sequence shown here is derived from an EMBL/GenBank/DDBJ whole genome shotgun (WGS) entry which is preliminary data.</text>
</comment>
<name>A0A316C7S0_PSESE</name>
<evidence type="ECO:0000313" key="3">
    <source>
        <dbReference type="Proteomes" id="UP000245396"/>
    </source>
</evidence>
<dbReference type="EMBL" id="QGGG01000002">
    <property type="protein sequence ID" value="PWJ85779.1"/>
    <property type="molecule type" value="Genomic_DNA"/>
</dbReference>
<accession>A0A316C7S0</accession>
<sequence length="108" mass="11809">MQSFDEVSKFGKEFVDNGLKSFAAISKSAQAIAVETTDYTKKSLEAGSTTFEKVLSSGSLEEAVEIQTDYARQAYESFVAEATRLSELYADLAKEAYKPFEAAVAKAR</sequence>
<keyword evidence="3" id="KW-1185">Reference proteome</keyword>
<evidence type="ECO:0000313" key="2">
    <source>
        <dbReference type="EMBL" id="PWJ85779.1"/>
    </source>
</evidence>
<proteinExistence type="predicted"/>
<dbReference type="STRING" id="1192868.GCA_000304395_03959"/>
<evidence type="ECO:0000259" key="1">
    <source>
        <dbReference type="Pfam" id="PF09361"/>
    </source>
</evidence>
<dbReference type="Proteomes" id="UP000245396">
    <property type="component" value="Unassembled WGS sequence"/>
</dbReference>
<feature type="domain" description="Phasin" evidence="1">
    <location>
        <begin position="6"/>
        <end position="103"/>
    </location>
</feature>